<evidence type="ECO:0000313" key="7">
    <source>
        <dbReference type="Proteomes" id="UP001530377"/>
    </source>
</evidence>
<sequence>MRASSVLTTVAVVIVIVVASHVSINVANDNPSTLRRHHHHHHHPLDEAVATMAVRGRRKLLRRARRRRRRRRRRRLMGGLGLRSYLDPRTVVSRPKKAIVVRTTGPRSGGADDIVPSPTTTSSRRSSSSSSSSSLPPLEPYDVDDALLSVAYFRYTYFFFVYDSSSDAFVVVHNVPSCDYGCARIHRLANTLSYALRLHFLPLGVDDDDRDNSNNRNNDLVLMLSCGDSPRVKTACLNRYDDDGGGGGGGNDDCATSKLPPVLQFGSTYREYLPTLIAMPLPVRPHMPCFDEWQVYGTLCRDLLPMMTTATTTTTVTNDNDDAKDDNGGTDNNIMGAVDALRSEIKGGLPYGVELGIIPHPPNIVDDYRSSSSTYWDDLIPQVIWRGTDFHYLHTMYPNMRPPRYDTDIGPRLGGEKFANEYDRRRWAIRTLWGMGDDLLLPRWRGVLLTSEAELEADAEMLRQRGGGNDAVMILPWANIKFANVIVKGEKMPTSRNEDYLKLQELGISAIGEYVSMVEQARYKYHIDLGGGGGTTWTGTIEKLAMPGLLFHHVTPTKDWFHDLLVPWEHYVPVAADLSDLRRKYEWAESNPIEARRIAENGTRFARWMGSPEGFGRLYEEYLVAPLRNVIMAYRPMPPRDRQGRSRGGKSVLDVILESGEGNFKVVSRCTGLPGTSCEEM</sequence>
<evidence type="ECO:0000313" key="6">
    <source>
        <dbReference type="EMBL" id="KAL3827157.1"/>
    </source>
</evidence>
<comment type="similarity">
    <text evidence="1">Belongs to the glycosyltransferase 90 family.</text>
</comment>
<dbReference type="PANTHER" id="PTHR12203:SF35">
    <property type="entry name" value="PROTEIN O-GLUCOSYLTRANSFERASE 1"/>
    <property type="match status" value="1"/>
</dbReference>
<dbReference type="AlphaFoldDB" id="A0ABD3SRI1"/>
<evidence type="ECO:0000256" key="2">
    <source>
        <dbReference type="ARBA" id="ARBA00022679"/>
    </source>
</evidence>
<keyword evidence="2" id="KW-0808">Transferase</keyword>
<feature type="domain" description="Glycosyl transferase CAP10" evidence="5">
    <location>
        <begin position="406"/>
        <end position="629"/>
    </location>
</feature>
<dbReference type="InterPro" id="IPR006598">
    <property type="entry name" value="CAP10"/>
</dbReference>
<feature type="compositionally biased region" description="Low complexity" evidence="3">
    <location>
        <begin position="116"/>
        <end position="136"/>
    </location>
</feature>
<dbReference type="GO" id="GO:0016740">
    <property type="term" value="F:transferase activity"/>
    <property type="evidence" value="ECO:0007669"/>
    <property type="project" value="UniProtKB-KW"/>
</dbReference>
<evidence type="ECO:0000256" key="4">
    <source>
        <dbReference type="SAM" id="SignalP"/>
    </source>
</evidence>
<comment type="caution">
    <text evidence="6">The sequence shown here is derived from an EMBL/GenBank/DDBJ whole genome shotgun (WGS) entry which is preliminary data.</text>
</comment>
<proteinExistence type="inferred from homology"/>
<organism evidence="6 7">
    <name type="scientific">Cyclostephanos tholiformis</name>
    <dbReference type="NCBI Taxonomy" id="382380"/>
    <lineage>
        <taxon>Eukaryota</taxon>
        <taxon>Sar</taxon>
        <taxon>Stramenopiles</taxon>
        <taxon>Ochrophyta</taxon>
        <taxon>Bacillariophyta</taxon>
        <taxon>Coscinodiscophyceae</taxon>
        <taxon>Thalassiosirophycidae</taxon>
        <taxon>Stephanodiscales</taxon>
        <taxon>Stephanodiscaceae</taxon>
        <taxon>Cyclostephanos</taxon>
    </lineage>
</organism>
<feature type="signal peptide" evidence="4">
    <location>
        <begin position="1"/>
        <end position="19"/>
    </location>
</feature>
<accession>A0ABD3SRI1</accession>
<dbReference type="SMART" id="SM00672">
    <property type="entry name" value="CAP10"/>
    <property type="match status" value="1"/>
</dbReference>
<protein>
    <recommendedName>
        <fullName evidence="5">Glycosyl transferase CAP10 domain-containing protein</fullName>
    </recommendedName>
</protein>
<dbReference type="Pfam" id="PF05686">
    <property type="entry name" value="Glyco_transf_90"/>
    <property type="match status" value="1"/>
</dbReference>
<dbReference type="PANTHER" id="PTHR12203">
    <property type="entry name" value="KDEL LYS-ASP-GLU-LEU CONTAINING - RELATED"/>
    <property type="match status" value="1"/>
</dbReference>
<dbReference type="EMBL" id="JALLPB020000007">
    <property type="protein sequence ID" value="KAL3827157.1"/>
    <property type="molecule type" value="Genomic_DNA"/>
</dbReference>
<keyword evidence="4" id="KW-0732">Signal</keyword>
<feature type="region of interest" description="Disordered" evidence="3">
    <location>
        <begin position="98"/>
        <end position="137"/>
    </location>
</feature>
<evidence type="ECO:0000256" key="3">
    <source>
        <dbReference type="SAM" id="MobiDB-lite"/>
    </source>
</evidence>
<evidence type="ECO:0000259" key="5">
    <source>
        <dbReference type="SMART" id="SM00672"/>
    </source>
</evidence>
<reference evidence="6 7" key="1">
    <citation type="submission" date="2024-10" db="EMBL/GenBank/DDBJ databases">
        <title>Updated reference genomes for cyclostephanoid diatoms.</title>
        <authorList>
            <person name="Roberts W.R."/>
            <person name="Alverson A.J."/>
        </authorList>
    </citation>
    <scope>NUCLEOTIDE SEQUENCE [LARGE SCALE GENOMIC DNA]</scope>
    <source>
        <strain evidence="6 7">AJA228-03</strain>
    </source>
</reference>
<gene>
    <name evidence="6" type="ORF">ACHAXA_006712</name>
</gene>
<keyword evidence="7" id="KW-1185">Reference proteome</keyword>
<dbReference type="Proteomes" id="UP001530377">
    <property type="component" value="Unassembled WGS sequence"/>
</dbReference>
<feature type="chain" id="PRO_5044838660" description="Glycosyl transferase CAP10 domain-containing protein" evidence="4">
    <location>
        <begin position="20"/>
        <end position="681"/>
    </location>
</feature>
<name>A0ABD3SRI1_9STRA</name>
<dbReference type="InterPro" id="IPR051091">
    <property type="entry name" value="O-Glucosyltr/Glycosyltrsf_90"/>
</dbReference>
<evidence type="ECO:0000256" key="1">
    <source>
        <dbReference type="ARBA" id="ARBA00010118"/>
    </source>
</evidence>